<name>A0A420YDB0_9PEZI</name>
<gene>
    <name evidence="3" type="ORF">DL546_003716</name>
</gene>
<keyword evidence="4" id="KW-1185">Reference proteome</keyword>
<dbReference type="GO" id="GO:0000981">
    <property type="term" value="F:DNA-binding transcription factor activity, RNA polymerase II-specific"/>
    <property type="evidence" value="ECO:0007669"/>
    <property type="project" value="InterPro"/>
</dbReference>
<dbReference type="AlphaFoldDB" id="A0A420YDB0"/>
<dbReference type="OrthoDB" id="5417895at2759"/>
<dbReference type="EMBL" id="QVQW01000018">
    <property type="protein sequence ID" value="RKU45787.1"/>
    <property type="molecule type" value="Genomic_DNA"/>
</dbReference>
<comment type="caution">
    <text evidence="3">The sequence shown here is derived from an EMBL/GenBank/DDBJ whole genome shotgun (WGS) entry which is preliminary data.</text>
</comment>
<dbReference type="STRING" id="177199.A0A420YDB0"/>
<protein>
    <recommendedName>
        <fullName evidence="5">Zn(2)-C6 fungal-type domain-containing protein</fullName>
    </recommendedName>
</protein>
<dbReference type="InterPro" id="IPR001138">
    <property type="entry name" value="Zn2Cys6_DnaBD"/>
</dbReference>
<sequence>MGRRPNPLLAEYFERGPKLADNSNRYPHTCKACGEHFPKGRIDSLTNHLTKKCPAISEADRINACLTLHGINHASQRGPKNRQAQPSGPPIDMPMTQQRDWTALETLAEVSRQIEASEKQPHDPQQQQQQLQQQQPQHFGDHSQMQQLQAAADDGQANVAVSGAAAAGLFSSGSFQVTEQFNMGQDTIGLDVQEPKMEGQQADESEPVENLTALIQSATESESANLSMAAAAAAAATARLNPALQALDPQLMTTDDVSHPVPAMAPPASADSSLDHTLQQLQAQVQPFQQQTPEQLVSLPPSNNAQPWGELTYMTDNFQPMHNAGDAFAQSASGMSQTTFRLETGHGLLNGTKSRHSRARFDATRRQEVQEVRKIGACIRCRILRKTCSKGHPCDTCRKVLAPRVWRSGCVRTKFSEQLDLYSAGVQIVLAQHRINTLKSSMALVNNGTKIKASHFPETGIQLSLDVLVRDFTQEATNVDTDPALQNGVPESRPIIMIDNESQDVPGRLEAYMREVLPIFSQRETSHFMKITLDTAMRVSRETNDELLKRSLELWGLVEILDRERQWSILIDSNNHPDNQQWIRDDDSQQGHQDVFTTICLQLVAAAERRAASLSKGLLTGMQRVLQDSKTKIEYSMYFATLILLNCVEKSTWAFKAWEQDKLRPMWPLEKDPSNFSQQGYIIADLLRMLLGIRKALPRTSCREADGVLITDEQDPLIREYFEALNLNVAEVQAKQENPQFSPTDPRSFELLFCSTLLLPERPQ</sequence>
<dbReference type="GO" id="GO:0008270">
    <property type="term" value="F:zinc ion binding"/>
    <property type="evidence" value="ECO:0007669"/>
    <property type="project" value="InterPro"/>
</dbReference>
<evidence type="ECO:0000256" key="2">
    <source>
        <dbReference type="SAM" id="MobiDB-lite"/>
    </source>
</evidence>
<evidence type="ECO:0008006" key="5">
    <source>
        <dbReference type="Google" id="ProtNLM"/>
    </source>
</evidence>
<keyword evidence="1" id="KW-0539">Nucleus</keyword>
<feature type="region of interest" description="Disordered" evidence="2">
    <location>
        <begin position="73"/>
        <end position="95"/>
    </location>
</feature>
<dbReference type="PANTHER" id="PTHR35392">
    <property type="entry name" value="ZN(II)2CYS6 TRANSCRIPTION FACTOR (EUROFUNG)-RELATED-RELATED"/>
    <property type="match status" value="1"/>
</dbReference>
<organism evidence="3 4">
    <name type="scientific">Coniochaeta pulveracea</name>
    <dbReference type="NCBI Taxonomy" id="177199"/>
    <lineage>
        <taxon>Eukaryota</taxon>
        <taxon>Fungi</taxon>
        <taxon>Dikarya</taxon>
        <taxon>Ascomycota</taxon>
        <taxon>Pezizomycotina</taxon>
        <taxon>Sordariomycetes</taxon>
        <taxon>Sordariomycetidae</taxon>
        <taxon>Coniochaetales</taxon>
        <taxon>Coniochaetaceae</taxon>
        <taxon>Coniochaeta</taxon>
    </lineage>
</organism>
<dbReference type="CDD" id="cd00067">
    <property type="entry name" value="GAL4"/>
    <property type="match status" value="1"/>
</dbReference>
<dbReference type="Proteomes" id="UP000275385">
    <property type="component" value="Unassembled WGS sequence"/>
</dbReference>
<feature type="region of interest" description="Disordered" evidence="2">
    <location>
        <begin position="114"/>
        <end position="151"/>
    </location>
</feature>
<feature type="compositionally biased region" description="Low complexity" evidence="2">
    <location>
        <begin position="123"/>
        <end position="137"/>
    </location>
</feature>
<reference evidence="3 4" key="1">
    <citation type="submission" date="2018-08" db="EMBL/GenBank/DDBJ databases">
        <title>Draft genome of the lignicolous fungus Coniochaeta pulveracea.</title>
        <authorList>
            <person name="Borstlap C.J."/>
            <person name="De Witt R.N."/>
            <person name="Botha A."/>
            <person name="Volschenk H."/>
        </authorList>
    </citation>
    <scope>NUCLEOTIDE SEQUENCE [LARGE SCALE GENOMIC DNA]</scope>
    <source>
        <strain evidence="3 4">CAB683</strain>
    </source>
</reference>
<evidence type="ECO:0000256" key="1">
    <source>
        <dbReference type="ARBA" id="ARBA00023242"/>
    </source>
</evidence>
<evidence type="ECO:0000313" key="3">
    <source>
        <dbReference type="EMBL" id="RKU45787.1"/>
    </source>
</evidence>
<dbReference type="PANTHER" id="PTHR35392:SF2">
    <property type="entry name" value="ZN(II)2CYS6 TRANSCRIPTION FACTOR (EUROFUNG)"/>
    <property type="match status" value="1"/>
</dbReference>
<proteinExistence type="predicted"/>
<dbReference type="InterPro" id="IPR052973">
    <property type="entry name" value="Fungal_sec-metab_reg_TF"/>
</dbReference>
<accession>A0A420YDB0</accession>
<evidence type="ECO:0000313" key="4">
    <source>
        <dbReference type="Proteomes" id="UP000275385"/>
    </source>
</evidence>